<feature type="region of interest" description="Disordered" evidence="2">
    <location>
        <begin position="777"/>
        <end position="803"/>
    </location>
</feature>
<sequence>MASTLPPRPNLAATLLAQLSVGPSFRDVAAVLLREQLRERYPTLDIDPENTLVGTPVWEIVEDQVVARPPQFQALTDVLARQAVLAVPALYIEGEHFLTRQPVADPPVHLPVRIDEIAGLTNVLAPVMISGYKDQQLAYWNASNGNDTPHWQQLAATLRQMWNVDRIEGWAEPDCIMARQLFRTPDQTSRRAQDPYGTRAYLLEMEAVDEQGQARHLYEHLITVLVGTQDNKTVILTHSLLDGFDRFTSFDQLGAALPGTLDSSIDHGNVQWRLVEPAGDYFDYLACALIAVQIEAINRLDFSDVRYGHASAAPLAGPPNAAVAGAGVDLGQYEQALPDWLKSASTPDLNASSRHLKDLATLHRLNEGKTYLDAIASIQTYALNQLNAEMLKDHPAAGPHLLEKVELVVKSPVVWGAFTLPGRIDTTVLSLTELALQNLIAVPLGNKTLRRTKGGVLPAWLTVEYVESLVKRADIGSTYPALINRTLLQDAEECARRRTLYTQHLQVQLPLLALQCKIRGQHGIDERGYRYVAALMQAQVADRVVDEQPIVIRELAFVPQRRTDAAPDKVSNMYIIGPKDSGAGPCLLYRPLLDPPLIQYPSTANALYAIQQSSQLREAVLAWLPDEVRADYNRYVFPGALPSPWAVADFLVEPLKLWTLSGPMALGEHALDGDIFATLYTANTHALVSLADRQSVSNAQARWETFKRAGWLIFNAALPFMGSTVGAAAWIWQVMDQLQAVADAQTHRQSPWAALSDLLLNLGMAVSLLVATRSTPQRRAATKLPAPPSRPSSPKPASIKQLADIAADSPSAAATRPLLTAGAINRTQSRLSEVLDRFKVTKPDNLGEPISAEGPYVNLYTDGDTYYAPVGTRWFEVQVDEGDAVQIIDPSDPERTGPPLIGNRQGAWFIDTRLRLRGGGPKVQIRKAKALAQKRADELRQQLSAFEQDKKNAQTQLQRARQAMDEAPSTSAQARRQAYQQTLATQRDAYEAALQKLKELNVHAPTPDYAQKALNYLKAQTELSREDIRQAMTRFTPMLRSVLDQIEREDATPQQRDIANAQEMSDMNRQMIQRLDYMQGRFDELRKLQRDGIRLITTIKGSLPAFSSDYLKALQVLLGRDLCLSAVTRQSLPDAWKTLSNIIDSAEVAIQCLHDTLDERSESRLDERFDTLSSLIEQFDLVNERLQDFHSLYATHIEAEPFENLRRQLMEFNQRTSTQLAVLSAERETFRNRPSPLAPPPRPKKRFIRTRFDGMLIGEPRLSDVGLETGLVDILSPFTHKVVATYHEKTPGMWVEHLPSSLASPATIDVHTSTRTGQALLDELPALRQRLQRLAQQPERSPLGIEWAYNQQAKMLEDAASAIERALTQSNATDASQLPASTVSKALSEAVAELYRLSNEQVLTLFKQRPPTVSAVEWLKRHNAITLKKTVTRRRLKNLHPDYLDEYTITDQSNHQVLWYAHFHYSASWTPARAYLSARLKTVEEHRLGAAADLLRNGSSEAQKLAFYRSEISLEQARQLFFQ</sequence>
<dbReference type="EMBL" id="LT629760">
    <property type="protein sequence ID" value="SDS04959.1"/>
    <property type="molecule type" value="Genomic_DNA"/>
</dbReference>
<name>A0A0R2ZQ11_9PSED</name>
<gene>
    <name evidence="4" type="ORF">SAMN04490205_1298</name>
    <name evidence="3" type="ORF">TU79_01000</name>
</gene>
<keyword evidence="1" id="KW-0175">Coiled coil</keyword>
<accession>A0A0R2ZQ11</accession>
<evidence type="ECO:0000313" key="3">
    <source>
        <dbReference type="EMBL" id="KRP62976.1"/>
    </source>
</evidence>
<dbReference type="PATRIC" id="fig|200450.4.peg.1675"/>
<reference evidence="4 6" key="2">
    <citation type="submission" date="2016-10" db="EMBL/GenBank/DDBJ databases">
        <authorList>
            <person name="Varghese N."/>
            <person name="Submissions S."/>
        </authorList>
    </citation>
    <scope>NUCLEOTIDE SEQUENCE [LARGE SCALE GENOMIC DNA]</scope>
    <source>
        <strain evidence="4 6">BS3111</strain>
    </source>
</reference>
<keyword evidence="6" id="KW-1185">Reference proteome</keyword>
<evidence type="ECO:0000256" key="2">
    <source>
        <dbReference type="SAM" id="MobiDB-lite"/>
    </source>
</evidence>
<dbReference type="EMBL" id="JYLK01000001">
    <property type="protein sequence ID" value="KRP62976.1"/>
    <property type="molecule type" value="Genomic_DNA"/>
</dbReference>
<dbReference type="Proteomes" id="UP000183126">
    <property type="component" value="Chromosome I"/>
</dbReference>
<dbReference type="Proteomes" id="UP000052019">
    <property type="component" value="Unassembled WGS sequence"/>
</dbReference>
<evidence type="ECO:0000313" key="4">
    <source>
        <dbReference type="EMBL" id="SDS04959.1"/>
    </source>
</evidence>
<evidence type="ECO:0000313" key="5">
    <source>
        <dbReference type="Proteomes" id="UP000052019"/>
    </source>
</evidence>
<organism evidence="3 5">
    <name type="scientific">Pseudomonas trivialis</name>
    <dbReference type="NCBI Taxonomy" id="200450"/>
    <lineage>
        <taxon>Bacteria</taxon>
        <taxon>Pseudomonadati</taxon>
        <taxon>Pseudomonadota</taxon>
        <taxon>Gammaproteobacteria</taxon>
        <taxon>Pseudomonadales</taxon>
        <taxon>Pseudomonadaceae</taxon>
        <taxon>Pseudomonas</taxon>
    </lineage>
</organism>
<reference evidence="3 5" key="1">
    <citation type="submission" date="2015-02" db="EMBL/GenBank/DDBJ databases">
        <title>Two Pseudomonas sp. nov. isolated from raw milk.</title>
        <authorList>
            <person name="Wenning M."/>
            <person name="von Neubeck M."/>
            <person name="Huptas C."/>
            <person name="Scherer S."/>
        </authorList>
    </citation>
    <scope>NUCLEOTIDE SEQUENCE [LARGE SCALE GENOMIC DNA]</scope>
    <source>
        <strain evidence="3 5">DSM 14937</strain>
    </source>
</reference>
<feature type="coiled-coil region" evidence="1">
    <location>
        <begin position="922"/>
        <end position="1000"/>
    </location>
</feature>
<protein>
    <submittedName>
        <fullName evidence="3">Uncharacterized protein</fullName>
    </submittedName>
</protein>
<proteinExistence type="predicted"/>
<evidence type="ECO:0000313" key="6">
    <source>
        <dbReference type="Proteomes" id="UP000183126"/>
    </source>
</evidence>
<evidence type="ECO:0000256" key="1">
    <source>
        <dbReference type="SAM" id="Coils"/>
    </source>
</evidence>
<feature type="compositionally biased region" description="Pro residues" evidence="2">
    <location>
        <begin position="785"/>
        <end position="794"/>
    </location>
</feature>
<dbReference type="RefSeq" id="WP_057006305.1">
    <property type="nucleotide sequence ID" value="NZ_JYLK01000001.1"/>
</dbReference>